<dbReference type="Proteomes" id="UP001155500">
    <property type="component" value="Unassembled WGS sequence"/>
</dbReference>
<dbReference type="InterPro" id="IPR011010">
    <property type="entry name" value="DNA_brk_join_enz"/>
</dbReference>
<dbReference type="InterPro" id="IPR038488">
    <property type="entry name" value="Integrase_DNA-bd_sf"/>
</dbReference>
<dbReference type="EMBL" id="LWID01000001">
    <property type="protein sequence ID" value="MDG6894402.1"/>
    <property type="molecule type" value="Genomic_DNA"/>
</dbReference>
<gene>
    <name evidence="8" type="ORF">A6A20_01860</name>
</gene>
<dbReference type="InterPro" id="IPR002104">
    <property type="entry name" value="Integrase_catalytic"/>
</dbReference>
<dbReference type="InterPro" id="IPR010998">
    <property type="entry name" value="Integrase_recombinase_N"/>
</dbReference>
<keyword evidence="9" id="KW-1185">Reference proteome</keyword>
<keyword evidence="3 5" id="KW-0238">DNA-binding</keyword>
<keyword evidence="2" id="KW-0229">DNA integration</keyword>
<proteinExistence type="inferred from homology"/>
<dbReference type="Gene3D" id="1.10.443.10">
    <property type="entry name" value="Intergrase catalytic core"/>
    <property type="match status" value="1"/>
</dbReference>
<dbReference type="GO" id="GO:0003677">
    <property type="term" value="F:DNA binding"/>
    <property type="evidence" value="ECO:0007669"/>
    <property type="project" value="UniProtKB-UniRule"/>
</dbReference>
<evidence type="ECO:0000313" key="9">
    <source>
        <dbReference type="Proteomes" id="UP001155500"/>
    </source>
</evidence>
<dbReference type="PANTHER" id="PTHR30629:SF6">
    <property type="entry name" value="PROPHAGE INTEGRASE INTA-RELATED"/>
    <property type="match status" value="1"/>
</dbReference>
<keyword evidence="4" id="KW-0233">DNA recombination</keyword>
<protein>
    <submittedName>
        <fullName evidence="8">Preprotein translocase</fullName>
    </submittedName>
</protein>
<dbReference type="GO" id="GO:0015074">
    <property type="term" value="P:DNA integration"/>
    <property type="evidence" value="ECO:0007669"/>
    <property type="project" value="UniProtKB-KW"/>
</dbReference>
<organism evidence="8 9">
    <name type="scientific">Volucribacter amazonae</name>
    <dbReference type="NCBI Taxonomy" id="256731"/>
    <lineage>
        <taxon>Bacteria</taxon>
        <taxon>Pseudomonadati</taxon>
        <taxon>Pseudomonadota</taxon>
        <taxon>Gammaproteobacteria</taxon>
        <taxon>Pasteurellales</taxon>
        <taxon>Pasteurellaceae</taxon>
        <taxon>Volucribacter</taxon>
    </lineage>
</organism>
<dbReference type="Gene3D" id="1.10.150.130">
    <property type="match status" value="1"/>
</dbReference>
<dbReference type="InterPro" id="IPR025166">
    <property type="entry name" value="Integrase_DNA_bind_dom"/>
</dbReference>
<dbReference type="Pfam" id="PF13356">
    <property type="entry name" value="Arm-DNA-bind_3"/>
    <property type="match status" value="1"/>
</dbReference>
<dbReference type="InterPro" id="IPR050808">
    <property type="entry name" value="Phage_Integrase"/>
</dbReference>
<dbReference type="PROSITE" id="PS51898">
    <property type="entry name" value="TYR_RECOMBINASE"/>
    <property type="match status" value="1"/>
</dbReference>
<dbReference type="PANTHER" id="PTHR30629">
    <property type="entry name" value="PROPHAGE INTEGRASE"/>
    <property type="match status" value="1"/>
</dbReference>
<dbReference type="GO" id="GO:0006310">
    <property type="term" value="P:DNA recombination"/>
    <property type="evidence" value="ECO:0007669"/>
    <property type="project" value="UniProtKB-KW"/>
</dbReference>
<feature type="domain" description="Tyr recombinase" evidence="6">
    <location>
        <begin position="209"/>
        <end position="391"/>
    </location>
</feature>
<comment type="similarity">
    <text evidence="1">Belongs to the 'phage' integrase family.</text>
</comment>
<evidence type="ECO:0000256" key="1">
    <source>
        <dbReference type="ARBA" id="ARBA00008857"/>
    </source>
</evidence>
<accession>A0A9X4SH90</accession>
<evidence type="ECO:0000256" key="3">
    <source>
        <dbReference type="ARBA" id="ARBA00023125"/>
    </source>
</evidence>
<reference evidence="8" key="1">
    <citation type="submission" date="2016-03" db="EMBL/GenBank/DDBJ databases">
        <title>Co-evolution between Pasteurellaceae and their hosts.</title>
        <authorList>
            <person name="Hansen M.J."/>
            <person name="Bojesen A.M."/>
            <person name="Planet P."/>
        </authorList>
    </citation>
    <scope>NUCLEOTIDE SEQUENCE</scope>
    <source>
        <strain evidence="8">146/S8/89</strain>
    </source>
</reference>
<evidence type="ECO:0000313" key="8">
    <source>
        <dbReference type="EMBL" id="MDG6894402.1"/>
    </source>
</evidence>
<dbReference type="InterPro" id="IPR053876">
    <property type="entry name" value="Phage_int_M"/>
</dbReference>
<sequence length="407" mass="46809">MARRAIPLTNTQVAQAKPKEKDYRLFDGGGLSLLVKANGSKLWRFEYKKPVVNKNALIGLGAFPEVTLAQARRMREDFRALIAQGIDPQVKRQEDKIKKQLELVNTFQAVAEKWREKKRQEVAQLTIEKNYRRLEKHLFPFIGHCPLTEITPPLVVSTLQPIAQQGKLETLHRLIMMINEILDFAVNGGLIVGNPCSNIRKMFAKHSKTNNPAINHNELPEFLNALQNANIEPKTRYLIMWQLLTMVRPNEAVSAEWAEIDFIHKIWTIPAEKMKKTRHSLKHSHIVPLSPQAIRILEKMKSITGHMRYVFVSSLVNDKPMNKETANRVISRMGYKGRQTAHGLRRLASTYLNEMGEPRDYVDACLAHHIQGVSGVYNKATYFNQRVGIMNRWGEFIEQCQKRAVEY</sequence>
<dbReference type="InterPro" id="IPR013762">
    <property type="entry name" value="Integrase-like_cat_sf"/>
</dbReference>
<dbReference type="Pfam" id="PF00589">
    <property type="entry name" value="Phage_integrase"/>
    <property type="match status" value="1"/>
</dbReference>
<dbReference type="RefSeq" id="WP_279571882.1">
    <property type="nucleotide sequence ID" value="NZ_LWID01000001.1"/>
</dbReference>
<evidence type="ECO:0000256" key="5">
    <source>
        <dbReference type="PROSITE-ProRule" id="PRU01248"/>
    </source>
</evidence>
<evidence type="ECO:0000256" key="4">
    <source>
        <dbReference type="ARBA" id="ARBA00023172"/>
    </source>
</evidence>
<comment type="caution">
    <text evidence="8">The sequence shown here is derived from an EMBL/GenBank/DDBJ whole genome shotgun (WGS) entry which is preliminary data.</text>
</comment>
<dbReference type="CDD" id="cd00801">
    <property type="entry name" value="INT_P4_C"/>
    <property type="match status" value="1"/>
</dbReference>
<dbReference type="PROSITE" id="PS51900">
    <property type="entry name" value="CB"/>
    <property type="match status" value="1"/>
</dbReference>
<dbReference type="SUPFAM" id="SSF56349">
    <property type="entry name" value="DNA breaking-rejoining enzymes"/>
    <property type="match status" value="1"/>
</dbReference>
<dbReference type="InterPro" id="IPR044068">
    <property type="entry name" value="CB"/>
</dbReference>
<dbReference type="AlphaFoldDB" id="A0A9X4SH90"/>
<evidence type="ECO:0000259" key="6">
    <source>
        <dbReference type="PROSITE" id="PS51898"/>
    </source>
</evidence>
<dbReference type="Gene3D" id="3.30.160.390">
    <property type="entry name" value="Integrase, DNA-binding domain"/>
    <property type="match status" value="1"/>
</dbReference>
<evidence type="ECO:0000256" key="2">
    <source>
        <dbReference type="ARBA" id="ARBA00022908"/>
    </source>
</evidence>
<name>A0A9X4SH90_9PAST</name>
<evidence type="ECO:0000259" key="7">
    <source>
        <dbReference type="PROSITE" id="PS51900"/>
    </source>
</evidence>
<dbReference type="Pfam" id="PF22022">
    <property type="entry name" value="Phage_int_M"/>
    <property type="match status" value="1"/>
</dbReference>
<feature type="domain" description="Core-binding (CB)" evidence="7">
    <location>
        <begin position="105"/>
        <end position="186"/>
    </location>
</feature>